<name>A0AA38M5K4_9CUCU</name>
<sequence>MEDQRYFTVGKTRLQDCIQALQDPPNLRRAHPNLSSPTKSKNNVRVGSQLVFDPSGSAQPADRRHLHGALQDNLLPARSTDKSLI</sequence>
<dbReference type="EMBL" id="JALNTZ010000008">
    <property type="protein sequence ID" value="KAJ3644301.1"/>
    <property type="molecule type" value="Genomic_DNA"/>
</dbReference>
<evidence type="ECO:0000313" key="3">
    <source>
        <dbReference type="Proteomes" id="UP001168821"/>
    </source>
</evidence>
<organism evidence="2 3">
    <name type="scientific">Zophobas morio</name>
    <dbReference type="NCBI Taxonomy" id="2755281"/>
    <lineage>
        <taxon>Eukaryota</taxon>
        <taxon>Metazoa</taxon>
        <taxon>Ecdysozoa</taxon>
        <taxon>Arthropoda</taxon>
        <taxon>Hexapoda</taxon>
        <taxon>Insecta</taxon>
        <taxon>Pterygota</taxon>
        <taxon>Neoptera</taxon>
        <taxon>Endopterygota</taxon>
        <taxon>Coleoptera</taxon>
        <taxon>Polyphaga</taxon>
        <taxon>Cucujiformia</taxon>
        <taxon>Tenebrionidae</taxon>
        <taxon>Zophobas</taxon>
    </lineage>
</organism>
<feature type="compositionally biased region" description="Polar residues" evidence="1">
    <location>
        <begin position="33"/>
        <end position="46"/>
    </location>
</feature>
<dbReference type="Proteomes" id="UP001168821">
    <property type="component" value="Unassembled WGS sequence"/>
</dbReference>
<keyword evidence="3" id="KW-1185">Reference proteome</keyword>
<dbReference type="AlphaFoldDB" id="A0AA38M5K4"/>
<protein>
    <submittedName>
        <fullName evidence="2">Uncharacterized protein</fullName>
    </submittedName>
</protein>
<evidence type="ECO:0000256" key="1">
    <source>
        <dbReference type="SAM" id="MobiDB-lite"/>
    </source>
</evidence>
<accession>A0AA38M5K4</accession>
<reference evidence="2" key="1">
    <citation type="journal article" date="2023" name="G3 (Bethesda)">
        <title>Whole genome assemblies of Zophobas morio and Tenebrio molitor.</title>
        <authorList>
            <person name="Kaur S."/>
            <person name="Stinson S.A."/>
            <person name="diCenzo G.C."/>
        </authorList>
    </citation>
    <scope>NUCLEOTIDE SEQUENCE</scope>
    <source>
        <strain evidence="2">QUZm001</strain>
    </source>
</reference>
<proteinExistence type="predicted"/>
<comment type="caution">
    <text evidence="2">The sequence shown here is derived from an EMBL/GenBank/DDBJ whole genome shotgun (WGS) entry which is preliminary data.</text>
</comment>
<evidence type="ECO:0000313" key="2">
    <source>
        <dbReference type="EMBL" id="KAJ3644301.1"/>
    </source>
</evidence>
<gene>
    <name evidence="2" type="ORF">Zmor_026967</name>
</gene>
<feature type="region of interest" description="Disordered" evidence="1">
    <location>
        <begin position="21"/>
        <end position="85"/>
    </location>
</feature>